<dbReference type="InterPro" id="IPR020846">
    <property type="entry name" value="MFS_dom"/>
</dbReference>
<evidence type="ECO:0000313" key="5">
    <source>
        <dbReference type="EMBL" id="KAK3729507.1"/>
    </source>
</evidence>
<keyword evidence="3" id="KW-0812">Transmembrane</keyword>
<dbReference type="SUPFAM" id="SSF103473">
    <property type="entry name" value="MFS general substrate transporter"/>
    <property type="match status" value="1"/>
</dbReference>
<evidence type="ECO:0000256" key="3">
    <source>
        <dbReference type="SAM" id="Phobius"/>
    </source>
</evidence>
<dbReference type="Gene3D" id="1.20.1250.20">
    <property type="entry name" value="MFS general substrate transporter like domains"/>
    <property type="match status" value="2"/>
</dbReference>
<keyword evidence="6" id="KW-1185">Reference proteome</keyword>
<feature type="transmembrane region" description="Helical" evidence="3">
    <location>
        <begin position="9"/>
        <end position="30"/>
    </location>
</feature>
<keyword evidence="3" id="KW-0472">Membrane</keyword>
<proteinExistence type="predicted"/>
<feature type="transmembrane region" description="Helical" evidence="3">
    <location>
        <begin position="36"/>
        <end position="60"/>
    </location>
</feature>
<keyword evidence="3" id="KW-1133">Transmembrane helix</keyword>
<dbReference type="PROSITE" id="PS50850">
    <property type="entry name" value="MFS"/>
    <property type="match status" value="2"/>
</dbReference>
<dbReference type="PANTHER" id="PTHR11360:SF284">
    <property type="entry name" value="EG:103B4.3 PROTEIN-RELATED"/>
    <property type="match status" value="1"/>
</dbReference>
<feature type="transmembrane region" description="Helical" evidence="3">
    <location>
        <begin position="556"/>
        <end position="577"/>
    </location>
</feature>
<dbReference type="InterPro" id="IPR036259">
    <property type="entry name" value="MFS_trans_sf"/>
</dbReference>
<gene>
    <name evidence="5" type="ORF">RRG08_044022</name>
</gene>
<sequence length="638" mass="68490">MTRFSYRKIALIGSALVSVGLLGMPFLPYIPTMCLFFGVLTGFGNCCTYIPSHVLSGLYYDKYRSVATGVSTSGSGLGAAVFPVLVGFLIDVYSWRGSLILLAGLNLHLFIFSALLRYPPEVDASSDKTDSSPERVRTSLASGTPELCDLRTPAVKDTPTIRIDAMAEEQTFSAKPVDLKIDAYRGRQRGMTVPKPIQDPRERPRRCVMSGSESYHGKTEYENFAVSPSEQDGLDLDTMSLGGGNASPGCIPLHTMGYVNLNLGYSTLGIPAEHSPICDEGNKRSSEAVIDKVVLKGKKKSSLVSKQKMSLDTSSNVSVEKQRLSLVQFLSISHSSSSRSLFALASRGSTVIYYEPTPHLPVPGMQTSIVSASTVGTESSSASTISALPMSSRHIYIFTNYGFNIYFLSNIMWNASYAILQSFGPEFLLERGLTLMEAAWLSGAFGLCSFVGGVVGGVVGNIDSVDRQRLYTLACLMMGVAILGFPLVHQVALYAAALVVAGLALGIILGLLIVVLTDLVGAESLGNGLGYLMLSNGVGAFLGPPLASILKDRSGGFGTSMHLAGALSVLGALIMLLMRGCRRCYCCCCCCCNYTAKKLCREKHTLECKSNINPCSNRSSYNCIEKSEKPQDIELLPL</sequence>
<name>A0AAE0Y1E4_9GAST</name>
<feature type="transmembrane region" description="Helical" evidence="3">
    <location>
        <begin position="529"/>
        <end position="550"/>
    </location>
</feature>
<protein>
    <recommendedName>
        <fullName evidence="4">Major facilitator superfamily (MFS) profile domain-containing protein</fullName>
    </recommendedName>
</protein>
<evidence type="ECO:0000259" key="4">
    <source>
        <dbReference type="PROSITE" id="PS50850"/>
    </source>
</evidence>
<dbReference type="InterPro" id="IPR011701">
    <property type="entry name" value="MFS"/>
</dbReference>
<dbReference type="InterPro" id="IPR050327">
    <property type="entry name" value="Proton-linked_MCT"/>
</dbReference>
<organism evidence="5 6">
    <name type="scientific">Elysia crispata</name>
    <name type="common">lettuce slug</name>
    <dbReference type="NCBI Taxonomy" id="231223"/>
    <lineage>
        <taxon>Eukaryota</taxon>
        <taxon>Metazoa</taxon>
        <taxon>Spiralia</taxon>
        <taxon>Lophotrochozoa</taxon>
        <taxon>Mollusca</taxon>
        <taxon>Gastropoda</taxon>
        <taxon>Heterobranchia</taxon>
        <taxon>Euthyneura</taxon>
        <taxon>Panpulmonata</taxon>
        <taxon>Sacoglossa</taxon>
        <taxon>Placobranchoidea</taxon>
        <taxon>Plakobranchidae</taxon>
        <taxon>Elysia</taxon>
    </lineage>
</organism>
<feature type="transmembrane region" description="Helical" evidence="3">
    <location>
        <begin position="72"/>
        <end position="93"/>
    </location>
</feature>
<dbReference type="GO" id="GO:0008028">
    <property type="term" value="F:monocarboxylic acid transmembrane transporter activity"/>
    <property type="evidence" value="ECO:0007669"/>
    <property type="project" value="TreeGrafter"/>
</dbReference>
<comment type="caution">
    <text evidence="5">The sequence shown here is derived from an EMBL/GenBank/DDBJ whole genome shotgun (WGS) entry which is preliminary data.</text>
</comment>
<feature type="transmembrane region" description="Helical" evidence="3">
    <location>
        <begin position="470"/>
        <end position="488"/>
    </location>
</feature>
<feature type="transmembrane region" description="Helical" evidence="3">
    <location>
        <begin position="494"/>
        <end position="517"/>
    </location>
</feature>
<feature type="domain" description="Major facilitator superfamily (MFS) profile" evidence="4">
    <location>
        <begin position="402"/>
        <end position="638"/>
    </location>
</feature>
<feature type="transmembrane region" description="Helical" evidence="3">
    <location>
        <begin position="99"/>
        <end position="118"/>
    </location>
</feature>
<dbReference type="Pfam" id="PF07690">
    <property type="entry name" value="MFS_1"/>
    <property type="match status" value="2"/>
</dbReference>
<dbReference type="PANTHER" id="PTHR11360">
    <property type="entry name" value="MONOCARBOXYLATE TRANSPORTER"/>
    <property type="match status" value="1"/>
</dbReference>
<evidence type="ECO:0000256" key="2">
    <source>
        <dbReference type="SAM" id="MobiDB-lite"/>
    </source>
</evidence>
<dbReference type="GO" id="GO:0016020">
    <property type="term" value="C:membrane"/>
    <property type="evidence" value="ECO:0007669"/>
    <property type="project" value="UniProtKB-SubCell"/>
</dbReference>
<dbReference type="Proteomes" id="UP001283361">
    <property type="component" value="Unassembled WGS sequence"/>
</dbReference>
<accession>A0AAE0Y1E4</accession>
<comment type="subcellular location">
    <subcellularLocation>
        <location evidence="1">Membrane</location>
        <topology evidence="1">Multi-pass membrane protein</topology>
    </subcellularLocation>
</comment>
<dbReference type="AlphaFoldDB" id="A0AAE0Y1E4"/>
<reference evidence="5" key="1">
    <citation type="journal article" date="2023" name="G3 (Bethesda)">
        <title>A reference genome for the long-term kleptoplast-retaining sea slug Elysia crispata morphotype clarki.</title>
        <authorList>
            <person name="Eastman K.E."/>
            <person name="Pendleton A.L."/>
            <person name="Shaikh M.A."/>
            <person name="Suttiyut T."/>
            <person name="Ogas R."/>
            <person name="Tomko P."/>
            <person name="Gavelis G."/>
            <person name="Widhalm J.R."/>
            <person name="Wisecaver J.H."/>
        </authorList>
    </citation>
    <scope>NUCLEOTIDE SEQUENCE</scope>
    <source>
        <strain evidence="5">ECLA1</strain>
    </source>
</reference>
<evidence type="ECO:0000313" key="6">
    <source>
        <dbReference type="Proteomes" id="UP001283361"/>
    </source>
</evidence>
<feature type="transmembrane region" description="Helical" evidence="3">
    <location>
        <begin position="395"/>
        <end position="419"/>
    </location>
</feature>
<dbReference type="EMBL" id="JAWDGP010007140">
    <property type="protein sequence ID" value="KAK3729507.1"/>
    <property type="molecule type" value="Genomic_DNA"/>
</dbReference>
<feature type="domain" description="Major facilitator superfamily (MFS) profile" evidence="4">
    <location>
        <begin position="1"/>
        <end position="121"/>
    </location>
</feature>
<evidence type="ECO:0000256" key="1">
    <source>
        <dbReference type="ARBA" id="ARBA00004141"/>
    </source>
</evidence>
<feature type="transmembrane region" description="Helical" evidence="3">
    <location>
        <begin position="439"/>
        <end position="458"/>
    </location>
</feature>
<feature type="region of interest" description="Disordered" evidence="2">
    <location>
        <begin position="191"/>
        <end position="213"/>
    </location>
</feature>